<proteinExistence type="predicted"/>
<accession>A0ACC2W4U8</accession>
<keyword evidence="2" id="KW-1185">Reference proteome</keyword>
<dbReference type="Proteomes" id="UP001241377">
    <property type="component" value="Unassembled WGS sequence"/>
</dbReference>
<organism evidence="1 2">
    <name type="scientific">Naganishia cerealis</name>
    <dbReference type="NCBI Taxonomy" id="610337"/>
    <lineage>
        <taxon>Eukaryota</taxon>
        <taxon>Fungi</taxon>
        <taxon>Dikarya</taxon>
        <taxon>Basidiomycota</taxon>
        <taxon>Agaricomycotina</taxon>
        <taxon>Tremellomycetes</taxon>
        <taxon>Filobasidiales</taxon>
        <taxon>Filobasidiaceae</taxon>
        <taxon>Naganishia</taxon>
    </lineage>
</organism>
<gene>
    <name evidence="1" type="ORF">QFC19_003176</name>
</gene>
<reference evidence="1" key="1">
    <citation type="submission" date="2023-04" db="EMBL/GenBank/DDBJ databases">
        <title>Draft Genome sequencing of Naganishia species isolated from polar environments using Oxford Nanopore Technology.</title>
        <authorList>
            <person name="Leo P."/>
            <person name="Venkateswaran K."/>
        </authorList>
    </citation>
    <scope>NUCLEOTIDE SEQUENCE</scope>
    <source>
        <strain evidence="1">MNA-CCFEE 5261</strain>
    </source>
</reference>
<name>A0ACC2W4U8_9TREE</name>
<dbReference type="EMBL" id="JASBWR010000030">
    <property type="protein sequence ID" value="KAJ9106446.1"/>
    <property type="molecule type" value="Genomic_DNA"/>
</dbReference>
<evidence type="ECO:0000313" key="1">
    <source>
        <dbReference type="EMBL" id="KAJ9106446.1"/>
    </source>
</evidence>
<evidence type="ECO:0000313" key="2">
    <source>
        <dbReference type="Proteomes" id="UP001241377"/>
    </source>
</evidence>
<protein>
    <submittedName>
        <fullName evidence="1">Uncharacterized protein</fullName>
    </submittedName>
</protein>
<sequence length="247" mass="27539">MRRTLTTVYGNIAGSGACLAAAGLWLVSTFVAAGLTAAGVVTTRDLPDSVYSRGSNDIFEDGNFDGIYHFDMTRHIDNLMESVGLTKRDSNFEVLSWTRVSNLTDYPINDIAQYPPSASPEGWMPQIIHRLDNITQISIVMQGTEEDLMLSLVHGSVPLTKRGKTWDLNYATFGAKYLNSNLEHAEAADAYHDEYNKKNNLPKLMESFFSSHRHNRYCMSGMDKNGDRTVVRGEMVIDNKVKPSSKC</sequence>
<comment type="caution">
    <text evidence="1">The sequence shown here is derived from an EMBL/GenBank/DDBJ whole genome shotgun (WGS) entry which is preliminary data.</text>
</comment>